<dbReference type="Proteomes" id="UP001054945">
    <property type="component" value="Unassembled WGS sequence"/>
</dbReference>
<reference evidence="1 2" key="1">
    <citation type="submission" date="2021-06" db="EMBL/GenBank/DDBJ databases">
        <title>Caerostris extrusa draft genome.</title>
        <authorList>
            <person name="Kono N."/>
            <person name="Arakawa K."/>
        </authorList>
    </citation>
    <scope>NUCLEOTIDE SEQUENCE [LARGE SCALE GENOMIC DNA]</scope>
</reference>
<sequence length="117" mass="13600">MLHTKHQLPKPPFIDAINRVWRSLFSRRTGELALTELFYLFHGADTAYNKHFPRKEALALLAQDSVFSTFRLRSRLLFVNLDRIKVSGNNEQDFAAERAIKSLYFGFDFMQNFGTGL</sequence>
<evidence type="ECO:0000313" key="2">
    <source>
        <dbReference type="Proteomes" id="UP001054945"/>
    </source>
</evidence>
<proteinExistence type="predicted"/>
<gene>
    <name evidence="1" type="ORF">CEXT_182921</name>
</gene>
<organism evidence="1 2">
    <name type="scientific">Caerostris extrusa</name>
    <name type="common">Bark spider</name>
    <name type="synonym">Caerostris bankana</name>
    <dbReference type="NCBI Taxonomy" id="172846"/>
    <lineage>
        <taxon>Eukaryota</taxon>
        <taxon>Metazoa</taxon>
        <taxon>Ecdysozoa</taxon>
        <taxon>Arthropoda</taxon>
        <taxon>Chelicerata</taxon>
        <taxon>Arachnida</taxon>
        <taxon>Araneae</taxon>
        <taxon>Araneomorphae</taxon>
        <taxon>Entelegynae</taxon>
        <taxon>Araneoidea</taxon>
        <taxon>Araneidae</taxon>
        <taxon>Caerostris</taxon>
    </lineage>
</organism>
<dbReference type="AlphaFoldDB" id="A0AAV4RWK7"/>
<dbReference type="EMBL" id="BPLR01008457">
    <property type="protein sequence ID" value="GIY24842.1"/>
    <property type="molecule type" value="Genomic_DNA"/>
</dbReference>
<accession>A0AAV4RWK7</accession>
<name>A0AAV4RWK7_CAEEX</name>
<comment type="caution">
    <text evidence="1">The sequence shown here is derived from an EMBL/GenBank/DDBJ whole genome shotgun (WGS) entry which is preliminary data.</text>
</comment>
<protein>
    <submittedName>
        <fullName evidence="1">Uncharacterized protein</fullName>
    </submittedName>
</protein>
<keyword evidence="2" id="KW-1185">Reference proteome</keyword>
<evidence type="ECO:0000313" key="1">
    <source>
        <dbReference type="EMBL" id="GIY24842.1"/>
    </source>
</evidence>